<evidence type="ECO:0000256" key="5">
    <source>
        <dbReference type="SAM" id="Phobius"/>
    </source>
</evidence>
<keyword evidence="2 5" id="KW-0812">Transmembrane</keyword>
<dbReference type="Proteomes" id="UP000250321">
    <property type="component" value="Unassembled WGS sequence"/>
</dbReference>
<protein>
    <submittedName>
        <fullName evidence="7">GDP-mannose transporter GONST1</fullName>
    </submittedName>
</protein>
<feature type="domain" description="Sugar phosphate transporter" evidence="6">
    <location>
        <begin position="157"/>
        <end position="446"/>
    </location>
</feature>
<feature type="transmembrane region" description="Helical" evidence="5">
    <location>
        <begin position="431"/>
        <end position="448"/>
    </location>
</feature>
<feature type="transmembrane region" description="Helical" evidence="5">
    <location>
        <begin position="405"/>
        <end position="425"/>
    </location>
</feature>
<comment type="subcellular location">
    <subcellularLocation>
        <location evidence="1">Membrane</location>
        <topology evidence="1">Multi-pass membrane protein</topology>
    </subcellularLocation>
</comment>
<dbReference type="GO" id="GO:0016020">
    <property type="term" value="C:membrane"/>
    <property type="evidence" value="ECO:0007669"/>
    <property type="project" value="UniProtKB-SubCell"/>
</dbReference>
<organism evidence="7 8">
    <name type="scientific">Prunus yedoensis var. nudiflora</name>
    <dbReference type="NCBI Taxonomy" id="2094558"/>
    <lineage>
        <taxon>Eukaryota</taxon>
        <taxon>Viridiplantae</taxon>
        <taxon>Streptophyta</taxon>
        <taxon>Embryophyta</taxon>
        <taxon>Tracheophyta</taxon>
        <taxon>Spermatophyta</taxon>
        <taxon>Magnoliopsida</taxon>
        <taxon>eudicotyledons</taxon>
        <taxon>Gunneridae</taxon>
        <taxon>Pentapetalae</taxon>
        <taxon>rosids</taxon>
        <taxon>fabids</taxon>
        <taxon>Rosales</taxon>
        <taxon>Rosaceae</taxon>
        <taxon>Amygdaloideae</taxon>
        <taxon>Amygdaleae</taxon>
        <taxon>Prunus</taxon>
    </lineage>
</organism>
<dbReference type="EMBL" id="PJQY01000004">
    <property type="protein sequence ID" value="PQQ21871.1"/>
    <property type="molecule type" value="Genomic_DNA"/>
</dbReference>
<dbReference type="InterPro" id="IPR050186">
    <property type="entry name" value="TPT_transporter"/>
</dbReference>
<gene>
    <name evidence="7" type="ORF">Pyn_19909</name>
</gene>
<feature type="transmembrane region" description="Helical" evidence="5">
    <location>
        <begin position="275"/>
        <end position="293"/>
    </location>
</feature>
<dbReference type="PANTHER" id="PTHR11132">
    <property type="entry name" value="SOLUTE CARRIER FAMILY 35"/>
    <property type="match status" value="1"/>
</dbReference>
<sequence>MEKKTLQYVGVKIDFLSLSRLHFHVSIDASGWTTFPLFGTPFATDRSRERGASRWTLNIEKGGKLTKRAKLLQSQSWVERSFTASSNWLEKGRPEQSERETLDALPFDLENIGAIKAAKWIRTFEKNETDLEGGKLLKDEDKATRGNKVVKSQNQALLAGLAYCISSCSMILVNKFVLSSYNFDAGISLMLYQNLVSVIIVSVLSFLGIISTEPLTWRLVKVWLPVNVIFVGMLITSMFSLKYINVAMVTVLKNVTNVITAIGEMYLFQKHHDNRVWAALFLMIISAISGGVTDLSFHAVGYAWQIINCFLTASYSLTLRRVMDTAKLVTKSGKLNEFSMVLLNNTLSLPLGIVLIFVFREVDYLFTTPLLRLPTFWMVMTLSGFLGLAISFTSMWFLHQTGATTYSLVGSLNKIPLSVAGILLFKVPTSLENSASIFFGLVAGVFFARAKMRERSQS</sequence>
<keyword evidence="4 5" id="KW-0472">Membrane</keyword>
<evidence type="ECO:0000259" key="6">
    <source>
        <dbReference type="Pfam" id="PF03151"/>
    </source>
</evidence>
<feature type="transmembrane region" description="Helical" evidence="5">
    <location>
        <begin position="156"/>
        <end position="178"/>
    </location>
</feature>
<feature type="transmembrane region" description="Helical" evidence="5">
    <location>
        <begin position="247"/>
        <end position="268"/>
    </location>
</feature>
<feature type="transmembrane region" description="Helical" evidence="5">
    <location>
        <begin position="379"/>
        <end position="398"/>
    </location>
</feature>
<name>A0A314ZY16_PRUYE</name>
<dbReference type="InterPro" id="IPR004853">
    <property type="entry name" value="Sugar_P_trans_dom"/>
</dbReference>
<reference evidence="7 8" key="1">
    <citation type="submission" date="2018-02" db="EMBL/GenBank/DDBJ databases">
        <title>Draft genome of wild Prunus yedoensis var. nudiflora.</title>
        <authorList>
            <person name="Baek S."/>
            <person name="Kim J.-H."/>
            <person name="Choi K."/>
            <person name="Kim G.-B."/>
            <person name="Cho A."/>
            <person name="Jang H."/>
            <person name="Shin C.-H."/>
            <person name="Yu H.-J."/>
            <person name="Mun J.-H."/>
        </authorList>
    </citation>
    <scope>NUCLEOTIDE SEQUENCE [LARGE SCALE GENOMIC DNA]</scope>
    <source>
        <strain evidence="8">cv. Jeju island</strain>
        <tissue evidence="7">Leaf</tissue>
    </source>
</reference>
<keyword evidence="8" id="KW-1185">Reference proteome</keyword>
<comment type="caution">
    <text evidence="7">The sequence shown here is derived from an EMBL/GenBank/DDBJ whole genome shotgun (WGS) entry which is preliminary data.</text>
</comment>
<evidence type="ECO:0000256" key="1">
    <source>
        <dbReference type="ARBA" id="ARBA00004141"/>
    </source>
</evidence>
<dbReference type="AlphaFoldDB" id="A0A314ZY16"/>
<feature type="transmembrane region" description="Helical" evidence="5">
    <location>
        <begin position="222"/>
        <end position="241"/>
    </location>
</feature>
<evidence type="ECO:0000313" key="7">
    <source>
        <dbReference type="EMBL" id="PQQ21871.1"/>
    </source>
</evidence>
<proteinExistence type="predicted"/>
<evidence type="ECO:0000256" key="4">
    <source>
        <dbReference type="ARBA" id="ARBA00023136"/>
    </source>
</evidence>
<evidence type="ECO:0000313" key="8">
    <source>
        <dbReference type="Proteomes" id="UP000250321"/>
    </source>
</evidence>
<keyword evidence="3 5" id="KW-1133">Transmembrane helix</keyword>
<dbReference type="Pfam" id="PF03151">
    <property type="entry name" value="TPT"/>
    <property type="match status" value="1"/>
</dbReference>
<feature type="transmembrane region" description="Helical" evidence="5">
    <location>
        <begin position="190"/>
        <end position="210"/>
    </location>
</feature>
<evidence type="ECO:0000256" key="2">
    <source>
        <dbReference type="ARBA" id="ARBA00022692"/>
    </source>
</evidence>
<dbReference type="OrthoDB" id="417037at2759"/>
<feature type="transmembrane region" description="Helical" evidence="5">
    <location>
        <begin position="338"/>
        <end position="359"/>
    </location>
</feature>
<evidence type="ECO:0000256" key="3">
    <source>
        <dbReference type="ARBA" id="ARBA00022989"/>
    </source>
</evidence>
<accession>A0A314ZY16</accession>
<feature type="transmembrane region" description="Helical" evidence="5">
    <location>
        <begin position="299"/>
        <end position="317"/>
    </location>
</feature>
<dbReference type="STRING" id="2094558.A0A314ZY16"/>